<evidence type="ECO:0000256" key="6">
    <source>
        <dbReference type="ARBA" id="ARBA00022692"/>
    </source>
</evidence>
<evidence type="ECO:0000256" key="13">
    <source>
        <dbReference type="SAM" id="MobiDB-lite"/>
    </source>
</evidence>
<dbReference type="AlphaFoldDB" id="A0A916QYS7"/>
<evidence type="ECO:0000256" key="9">
    <source>
        <dbReference type="ARBA" id="ARBA00023010"/>
    </source>
</evidence>
<keyword evidence="10 12" id="KW-0472">Membrane</keyword>
<dbReference type="GO" id="GO:0005886">
    <property type="term" value="C:plasma membrane"/>
    <property type="evidence" value="ECO:0007669"/>
    <property type="project" value="UniProtKB-SubCell"/>
</dbReference>
<feature type="compositionally biased region" description="Polar residues" evidence="13">
    <location>
        <begin position="88"/>
        <end position="99"/>
    </location>
</feature>
<organism evidence="14 15">
    <name type="scientific">Neptunicoccus cionae</name>
    <dbReference type="NCBI Taxonomy" id="2035344"/>
    <lineage>
        <taxon>Bacteria</taxon>
        <taxon>Pseudomonadati</taxon>
        <taxon>Pseudomonadota</taxon>
        <taxon>Alphaproteobacteria</taxon>
        <taxon>Rhodobacterales</taxon>
        <taxon>Paracoccaceae</taxon>
        <taxon>Neptunicoccus</taxon>
    </lineage>
</organism>
<keyword evidence="7 12" id="KW-0653">Protein transport</keyword>
<keyword evidence="8 12" id="KW-1133">Transmembrane helix</keyword>
<evidence type="ECO:0000256" key="2">
    <source>
        <dbReference type="ARBA" id="ARBA00008445"/>
    </source>
</evidence>
<evidence type="ECO:0000256" key="5">
    <source>
        <dbReference type="ARBA" id="ARBA00022475"/>
    </source>
</evidence>
<dbReference type="EMBL" id="BMKA01000003">
    <property type="protein sequence ID" value="GGA21208.1"/>
    <property type="molecule type" value="Genomic_DNA"/>
</dbReference>
<keyword evidence="5 12" id="KW-1003">Cell membrane</keyword>
<dbReference type="GO" id="GO:0015450">
    <property type="term" value="F:protein-transporting ATPase activity"/>
    <property type="evidence" value="ECO:0007669"/>
    <property type="project" value="UniProtKB-UniRule"/>
</dbReference>
<keyword evidence="9 12" id="KW-0811">Translocation</keyword>
<dbReference type="GO" id="GO:0043952">
    <property type="term" value="P:protein transport by the Sec complex"/>
    <property type="evidence" value="ECO:0007669"/>
    <property type="project" value="TreeGrafter"/>
</dbReference>
<comment type="subcellular location">
    <subcellularLocation>
        <location evidence="1 12">Cell membrane</location>
        <topology evidence="1 12">Multi-pass membrane protein</topology>
    </subcellularLocation>
</comment>
<reference evidence="14" key="2">
    <citation type="submission" date="2020-09" db="EMBL/GenBank/DDBJ databases">
        <authorList>
            <person name="Sun Q."/>
            <person name="Zhou Y."/>
        </authorList>
    </citation>
    <scope>NUCLEOTIDE SEQUENCE</scope>
    <source>
        <strain evidence="14">CGMCC 1.15880</strain>
    </source>
</reference>
<reference evidence="14" key="1">
    <citation type="journal article" date="2014" name="Int. J. Syst. Evol. Microbiol.">
        <title>Complete genome sequence of Corynebacterium casei LMG S-19264T (=DSM 44701T), isolated from a smear-ripened cheese.</title>
        <authorList>
            <consortium name="US DOE Joint Genome Institute (JGI-PGF)"/>
            <person name="Walter F."/>
            <person name="Albersmeier A."/>
            <person name="Kalinowski J."/>
            <person name="Ruckert C."/>
        </authorList>
    </citation>
    <scope>NUCLEOTIDE SEQUENCE</scope>
    <source>
        <strain evidence="14">CGMCC 1.15880</strain>
    </source>
</reference>
<dbReference type="PANTHER" id="PTHR34182:SF1">
    <property type="entry name" value="PROTEIN-EXPORT MEMBRANE PROTEIN SECG"/>
    <property type="match status" value="1"/>
</dbReference>
<accession>A0A916QYS7</accession>
<comment type="caution">
    <text evidence="12">Lacks conserved residue(s) required for the propagation of feature annotation.</text>
</comment>
<dbReference type="RefSeq" id="WP_188675029.1">
    <property type="nucleotide sequence ID" value="NZ_BMKA01000003.1"/>
</dbReference>
<keyword evidence="6 12" id="KW-0812">Transmembrane</keyword>
<sequence length="120" mass="11921">MQNIVLVILLILALSLIVTVLMQRSEGGGLGIGGGGGNMSGRPPASPAAKFTWILGAGFMAASLALTIIAAREDGNNSLLNGDLTAPAVSQSEDSTTPLGGNLLPPSATDGPATPPKAED</sequence>
<evidence type="ECO:0000256" key="1">
    <source>
        <dbReference type="ARBA" id="ARBA00004651"/>
    </source>
</evidence>
<evidence type="ECO:0000256" key="12">
    <source>
        <dbReference type="RuleBase" id="RU365087"/>
    </source>
</evidence>
<protein>
    <recommendedName>
        <fullName evidence="3 12">Protein-export membrane protein SecG</fullName>
    </recommendedName>
</protein>
<evidence type="ECO:0000256" key="3">
    <source>
        <dbReference type="ARBA" id="ARBA00017876"/>
    </source>
</evidence>
<keyword evidence="15" id="KW-1185">Reference proteome</keyword>
<feature type="transmembrane region" description="Helical" evidence="12">
    <location>
        <begin position="51"/>
        <end position="71"/>
    </location>
</feature>
<evidence type="ECO:0000256" key="7">
    <source>
        <dbReference type="ARBA" id="ARBA00022927"/>
    </source>
</evidence>
<comment type="caution">
    <text evidence="14">The sequence shown here is derived from an EMBL/GenBank/DDBJ whole genome shotgun (WGS) entry which is preliminary data.</text>
</comment>
<evidence type="ECO:0000256" key="4">
    <source>
        <dbReference type="ARBA" id="ARBA00022448"/>
    </source>
</evidence>
<keyword evidence="4 12" id="KW-0813">Transport</keyword>
<name>A0A916QYS7_9RHOB</name>
<evidence type="ECO:0000256" key="11">
    <source>
        <dbReference type="ARBA" id="ARBA00025182"/>
    </source>
</evidence>
<dbReference type="NCBIfam" id="TIGR00810">
    <property type="entry name" value="secG"/>
    <property type="match status" value="1"/>
</dbReference>
<dbReference type="InterPro" id="IPR004692">
    <property type="entry name" value="SecG"/>
</dbReference>
<evidence type="ECO:0000256" key="8">
    <source>
        <dbReference type="ARBA" id="ARBA00022989"/>
    </source>
</evidence>
<evidence type="ECO:0000313" key="15">
    <source>
        <dbReference type="Proteomes" id="UP000628017"/>
    </source>
</evidence>
<dbReference type="PANTHER" id="PTHR34182">
    <property type="entry name" value="PROTEIN-EXPORT MEMBRANE PROTEIN SECG"/>
    <property type="match status" value="1"/>
</dbReference>
<dbReference type="GO" id="GO:0065002">
    <property type="term" value="P:intracellular protein transmembrane transport"/>
    <property type="evidence" value="ECO:0007669"/>
    <property type="project" value="TreeGrafter"/>
</dbReference>
<comment type="similarity">
    <text evidence="2 12">Belongs to the SecG family.</text>
</comment>
<dbReference type="GO" id="GO:0009306">
    <property type="term" value="P:protein secretion"/>
    <property type="evidence" value="ECO:0007669"/>
    <property type="project" value="UniProtKB-UniRule"/>
</dbReference>
<comment type="function">
    <text evidence="11 12">Involved in protein export. Participates in an early event of protein translocation.</text>
</comment>
<dbReference type="Pfam" id="PF03840">
    <property type="entry name" value="SecG"/>
    <property type="match status" value="1"/>
</dbReference>
<gene>
    <name evidence="14" type="ORF">GCM10011498_22370</name>
</gene>
<dbReference type="PRINTS" id="PR01651">
    <property type="entry name" value="SECGEXPORT"/>
</dbReference>
<evidence type="ECO:0000313" key="14">
    <source>
        <dbReference type="EMBL" id="GGA21208.1"/>
    </source>
</evidence>
<proteinExistence type="inferred from homology"/>
<feature type="region of interest" description="Disordered" evidence="13">
    <location>
        <begin position="80"/>
        <end position="120"/>
    </location>
</feature>
<evidence type="ECO:0000256" key="10">
    <source>
        <dbReference type="ARBA" id="ARBA00023136"/>
    </source>
</evidence>
<dbReference type="Proteomes" id="UP000628017">
    <property type="component" value="Unassembled WGS sequence"/>
</dbReference>